<name>A0A8J2P523_9HEXA</name>
<organism evidence="1 2">
    <name type="scientific">Allacma fusca</name>
    <dbReference type="NCBI Taxonomy" id="39272"/>
    <lineage>
        <taxon>Eukaryota</taxon>
        <taxon>Metazoa</taxon>
        <taxon>Ecdysozoa</taxon>
        <taxon>Arthropoda</taxon>
        <taxon>Hexapoda</taxon>
        <taxon>Collembola</taxon>
        <taxon>Symphypleona</taxon>
        <taxon>Sminthuridae</taxon>
        <taxon>Allacma</taxon>
    </lineage>
</organism>
<comment type="caution">
    <text evidence="1">The sequence shown here is derived from an EMBL/GenBank/DDBJ whole genome shotgun (WGS) entry which is preliminary data.</text>
</comment>
<sequence length="66" mass="7662">ERLRQEISGEKLINTDLQEALTPPGDSLTQQKSLLFLKVQHMVELRPVVTYHEVMIRRFFRVASAP</sequence>
<accession>A0A8J2P523</accession>
<keyword evidence="2" id="KW-1185">Reference proteome</keyword>
<proteinExistence type="predicted"/>
<dbReference type="EMBL" id="CAJVCH010112393">
    <property type="protein sequence ID" value="CAG7724670.1"/>
    <property type="molecule type" value="Genomic_DNA"/>
</dbReference>
<evidence type="ECO:0000313" key="1">
    <source>
        <dbReference type="EMBL" id="CAG7724670.1"/>
    </source>
</evidence>
<feature type="non-terminal residue" evidence="1">
    <location>
        <position position="1"/>
    </location>
</feature>
<evidence type="ECO:0000313" key="2">
    <source>
        <dbReference type="Proteomes" id="UP000708208"/>
    </source>
</evidence>
<dbReference type="AlphaFoldDB" id="A0A8J2P523"/>
<gene>
    <name evidence="1" type="ORF">AFUS01_LOCUS13674</name>
</gene>
<reference evidence="1" key="1">
    <citation type="submission" date="2021-06" db="EMBL/GenBank/DDBJ databases">
        <authorList>
            <person name="Hodson N. C."/>
            <person name="Mongue J. A."/>
            <person name="Jaron S. K."/>
        </authorList>
    </citation>
    <scope>NUCLEOTIDE SEQUENCE</scope>
</reference>
<protein>
    <submittedName>
        <fullName evidence="1">Uncharacterized protein</fullName>
    </submittedName>
</protein>
<dbReference type="Proteomes" id="UP000708208">
    <property type="component" value="Unassembled WGS sequence"/>
</dbReference>